<feature type="region of interest" description="Disordered" evidence="1">
    <location>
        <begin position="323"/>
        <end position="377"/>
    </location>
</feature>
<feature type="transmembrane region" description="Helical" evidence="2">
    <location>
        <begin position="387"/>
        <end position="405"/>
    </location>
</feature>
<dbReference type="Proteomes" id="UP000011625">
    <property type="component" value="Unassembled WGS sequence"/>
</dbReference>
<comment type="caution">
    <text evidence="4">The sequence shown here is derived from an EMBL/GenBank/DDBJ whole genome shotgun (WGS) entry which is preliminary data.</text>
</comment>
<feature type="region of interest" description="Disordered" evidence="1">
    <location>
        <begin position="242"/>
        <end position="268"/>
    </location>
</feature>
<dbReference type="Pfam" id="PF23951">
    <property type="entry name" value="DUF7282"/>
    <property type="match status" value="2"/>
</dbReference>
<feature type="domain" description="DUF7282" evidence="3">
    <location>
        <begin position="29"/>
        <end position="153"/>
    </location>
</feature>
<gene>
    <name evidence="4" type="ORF">C450_11893</name>
</gene>
<accession>M0N2E7</accession>
<organism evidence="4 5">
    <name type="scientific">Halococcus salifodinae DSM 8989</name>
    <dbReference type="NCBI Taxonomy" id="1227456"/>
    <lineage>
        <taxon>Archaea</taxon>
        <taxon>Methanobacteriati</taxon>
        <taxon>Methanobacteriota</taxon>
        <taxon>Stenosarchaea group</taxon>
        <taxon>Halobacteria</taxon>
        <taxon>Halobacteriales</taxon>
        <taxon>Halococcaceae</taxon>
        <taxon>Halococcus</taxon>
    </lineage>
</organism>
<keyword evidence="2" id="KW-0812">Transmembrane</keyword>
<sequence>MVTFIGIGLVMGVLIGPVTAAGAENATNASITLDQQTTNGSTLVVRSVTVPEGGFVVVHGSSYLKGYGVSDAIAVSEYLGPGTHENVTVRLSTRVPGSLDDRRRLTVSDRVGATVHRDTNDNHRLEYYRADAKRAIDQPYGGLAHPVEDTAFATITGSRAAPDVRSADERVAIRFADQSADNATLTVAAVTLPRGGYVSVHTAAYLPPRNESIESTIGVSKRLEPGTHRNVTVHLFADTADRTAGGEQATARGERTTTGERETNHTDHTVRNRQTLVAVGRYDTGRNGTFEFVTTGGREDPGYVTENGSLAIAQAIVGLDDQRPTTAGTLPVTPHSEALTTDTVERREPYTTSGSTTDSGRRAEGGSTTGSADAGGNGPFAMLPNPLYLGAVGLLFVMLGLLARIDT</sequence>
<name>M0N2E7_9EURY</name>
<dbReference type="EMBL" id="AOME01000059">
    <property type="protein sequence ID" value="EMA52016.1"/>
    <property type="molecule type" value="Genomic_DNA"/>
</dbReference>
<protein>
    <recommendedName>
        <fullName evidence="3">DUF7282 domain-containing protein</fullName>
    </recommendedName>
</protein>
<reference evidence="4 5" key="1">
    <citation type="journal article" date="2014" name="PLoS Genet.">
        <title>Phylogenetically driven sequencing of extremely halophilic archaea reveals strategies for static and dynamic osmo-response.</title>
        <authorList>
            <person name="Becker E.A."/>
            <person name="Seitzer P.M."/>
            <person name="Tritt A."/>
            <person name="Larsen D."/>
            <person name="Krusor M."/>
            <person name="Yao A.I."/>
            <person name="Wu D."/>
            <person name="Madern D."/>
            <person name="Eisen J.A."/>
            <person name="Darling A.E."/>
            <person name="Facciotti M.T."/>
        </authorList>
    </citation>
    <scope>NUCLEOTIDE SEQUENCE [LARGE SCALE GENOMIC DNA]</scope>
    <source>
        <strain evidence="4 5">DSM 8989</strain>
    </source>
</reference>
<keyword evidence="5" id="KW-1185">Reference proteome</keyword>
<dbReference type="InterPro" id="IPR055706">
    <property type="entry name" value="Slg1/2_DUF7282"/>
</dbReference>
<keyword evidence="2" id="KW-1133">Transmembrane helix</keyword>
<evidence type="ECO:0000256" key="2">
    <source>
        <dbReference type="SAM" id="Phobius"/>
    </source>
</evidence>
<feature type="compositionally biased region" description="Basic and acidic residues" evidence="1">
    <location>
        <begin position="252"/>
        <end position="268"/>
    </location>
</feature>
<feature type="domain" description="DUF7282" evidence="3">
    <location>
        <begin position="173"/>
        <end position="241"/>
    </location>
</feature>
<evidence type="ECO:0000313" key="4">
    <source>
        <dbReference type="EMBL" id="EMA52016.1"/>
    </source>
</evidence>
<dbReference type="RefSeq" id="WP_005043591.1">
    <property type="nucleotide sequence ID" value="NZ_AOME01000059.1"/>
</dbReference>
<evidence type="ECO:0000313" key="5">
    <source>
        <dbReference type="Proteomes" id="UP000011625"/>
    </source>
</evidence>
<dbReference type="OrthoDB" id="214947at2157"/>
<dbReference type="PATRIC" id="fig|1227456.3.peg.2413"/>
<dbReference type="AlphaFoldDB" id="M0N2E7"/>
<evidence type="ECO:0000256" key="1">
    <source>
        <dbReference type="SAM" id="MobiDB-lite"/>
    </source>
</evidence>
<proteinExistence type="predicted"/>
<keyword evidence="2" id="KW-0472">Membrane</keyword>
<evidence type="ECO:0000259" key="3">
    <source>
        <dbReference type="Pfam" id="PF23951"/>
    </source>
</evidence>